<evidence type="ECO:0000256" key="5">
    <source>
        <dbReference type="SAM" id="SignalP"/>
    </source>
</evidence>
<dbReference type="SUPFAM" id="SSF50814">
    <property type="entry name" value="Lipocalins"/>
    <property type="match status" value="1"/>
</dbReference>
<keyword evidence="2" id="KW-0964">Secreted</keyword>
<comment type="caution">
    <text evidence="6">The sequence shown here is derived from an EMBL/GenBank/DDBJ whole genome shotgun (WGS) entry which is preliminary data.</text>
</comment>
<dbReference type="STRING" id="55544.A0A4D9EQD9"/>
<evidence type="ECO:0000256" key="4">
    <source>
        <dbReference type="ARBA" id="ARBA00023180"/>
    </source>
</evidence>
<dbReference type="EMBL" id="QXTE01000070">
    <property type="protein sequence ID" value="TFK08350.1"/>
    <property type="molecule type" value="Genomic_DNA"/>
</dbReference>
<organism evidence="6 7">
    <name type="scientific">Platysternon megacephalum</name>
    <name type="common">big-headed turtle</name>
    <dbReference type="NCBI Taxonomy" id="55544"/>
    <lineage>
        <taxon>Eukaryota</taxon>
        <taxon>Metazoa</taxon>
        <taxon>Chordata</taxon>
        <taxon>Craniata</taxon>
        <taxon>Vertebrata</taxon>
        <taxon>Euteleostomi</taxon>
        <taxon>Archelosauria</taxon>
        <taxon>Testudinata</taxon>
        <taxon>Testudines</taxon>
        <taxon>Cryptodira</taxon>
        <taxon>Durocryptodira</taxon>
        <taxon>Testudinoidea</taxon>
        <taxon>Platysternidae</taxon>
        <taxon>Platysternon</taxon>
    </lineage>
</organism>
<proteinExistence type="predicted"/>
<dbReference type="InterPro" id="IPR022734">
    <property type="entry name" value="ApoM"/>
</dbReference>
<sequence length="201" mass="22498">MALACIAIILGLAHLLTAKPLDCEPLVPETIDNATMTKLLGMWFYIAAASQHLRTLQELELIKSAYYFLYPSSHQDTFPVTQVMRLKDKCVVDNTSYISVIRDNSTMILHGPNESSVAQLIKSSEDTLMLYHLDGTDKGLSISARAQNLSTEQLEEFKTQVACLGLKEEETFYTSVKDLCPMEEERDDKKHSVEVVEPPLG</sequence>
<evidence type="ECO:0000256" key="3">
    <source>
        <dbReference type="ARBA" id="ARBA00022729"/>
    </source>
</evidence>
<evidence type="ECO:0000256" key="1">
    <source>
        <dbReference type="ARBA" id="ARBA00004613"/>
    </source>
</evidence>
<dbReference type="InterPro" id="IPR012674">
    <property type="entry name" value="Calycin"/>
</dbReference>
<dbReference type="PANTHER" id="PTHR11967">
    <property type="entry name" value="ALPHA-1-ACID GLYCOPROTEIN"/>
    <property type="match status" value="1"/>
</dbReference>
<dbReference type="Gene3D" id="2.40.128.20">
    <property type="match status" value="1"/>
</dbReference>
<reference evidence="6 7" key="1">
    <citation type="submission" date="2019-04" db="EMBL/GenBank/DDBJ databases">
        <title>Draft genome of the big-headed turtle Platysternon megacephalum.</title>
        <authorList>
            <person name="Gong S."/>
        </authorList>
    </citation>
    <scope>NUCLEOTIDE SEQUENCE [LARGE SCALE GENOMIC DNA]</scope>
    <source>
        <strain evidence="6">DO16091913</strain>
        <tissue evidence="6">Muscle</tissue>
    </source>
</reference>
<feature type="chain" id="PRO_5020024456" evidence="5">
    <location>
        <begin position="19"/>
        <end position="201"/>
    </location>
</feature>
<evidence type="ECO:0000313" key="6">
    <source>
        <dbReference type="EMBL" id="TFK08350.1"/>
    </source>
</evidence>
<accession>A0A4D9EQD9</accession>
<keyword evidence="7" id="KW-1185">Reference proteome</keyword>
<evidence type="ECO:0000313" key="7">
    <source>
        <dbReference type="Proteomes" id="UP000297703"/>
    </source>
</evidence>
<keyword evidence="3 5" id="KW-0732">Signal</keyword>
<name>A0A4D9EQD9_9SAUR</name>
<protein>
    <submittedName>
        <fullName evidence="6">RCC1 and BTB domain-containing protein 1</fullName>
    </submittedName>
</protein>
<dbReference type="PANTHER" id="PTHR11967:SF2">
    <property type="entry name" value="ALPHA-1-ACID GLYCOPROTEIN 1"/>
    <property type="match status" value="1"/>
</dbReference>
<dbReference type="Pfam" id="PF11032">
    <property type="entry name" value="ApoM"/>
    <property type="match status" value="1"/>
</dbReference>
<reference evidence="6 7" key="2">
    <citation type="submission" date="2019-04" db="EMBL/GenBank/DDBJ databases">
        <title>The genome sequence of big-headed turtle.</title>
        <authorList>
            <person name="Gong S."/>
        </authorList>
    </citation>
    <scope>NUCLEOTIDE SEQUENCE [LARGE SCALE GENOMIC DNA]</scope>
    <source>
        <strain evidence="6">DO16091913</strain>
        <tissue evidence="6">Muscle</tissue>
    </source>
</reference>
<feature type="signal peptide" evidence="5">
    <location>
        <begin position="1"/>
        <end position="18"/>
    </location>
</feature>
<comment type="subcellular location">
    <subcellularLocation>
        <location evidence="1">Secreted</location>
    </subcellularLocation>
</comment>
<gene>
    <name evidence="6" type="ORF">DR999_PMT08766</name>
</gene>
<dbReference type="GO" id="GO:0005615">
    <property type="term" value="C:extracellular space"/>
    <property type="evidence" value="ECO:0007669"/>
    <property type="project" value="TreeGrafter"/>
</dbReference>
<dbReference type="Proteomes" id="UP000297703">
    <property type="component" value="Unassembled WGS sequence"/>
</dbReference>
<dbReference type="OrthoDB" id="9393849at2759"/>
<evidence type="ECO:0000256" key="2">
    <source>
        <dbReference type="ARBA" id="ARBA00022525"/>
    </source>
</evidence>
<dbReference type="AlphaFoldDB" id="A0A4D9EQD9"/>
<keyword evidence="4" id="KW-0325">Glycoprotein</keyword>